<dbReference type="InterPro" id="IPR032675">
    <property type="entry name" value="LRR_dom_sf"/>
</dbReference>
<keyword evidence="2" id="KW-1185">Reference proteome</keyword>
<organism evidence="1 2">
    <name type="scientific">Roridomyces roridus</name>
    <dbReference type="NCBI Taxonomy" id="1738132"/>
    <lineage>
        <taxon>Eukaryota</taxon>
        <taxon>Fungi</taxon>
        <taxon>Dikarya</taxon>
        <taxon>Basidiomycota</taxon>
        <taxon>Agaricomycotina</taxon>
        <taxon>Agaricomycetes</taxon>
        <taxon>Agaricomycetidae</taxon>
        <taxon>Agaricales</taxon>
        <taxon>Marasmiineae</taxon>
        <taxon>Mycenaceae</taxon>
        <taxon>Roridomyces</taxon>
    </lineage>
</organism>
<reference evidence="1" key="1">
    <citation type="submission" date="2023-03" db="EMBL/GenBank/DDBJ databases">
        <title>Massive genome expansion in bonnet fungi (Mycena s.s.) driven by repeated elements and novel gene families across ecological guilds.</title>
        <authorList>
            <consortium name="Lawrence Berkeley National Laboratory"/>
            <person name="Harder C.B."/>
            <person name="Miyauchi S."/>
            <person name="Viragh M."/>
            <person name="Kuo A."/>
            <person name="Thoen E."/>
            <person name="Andreopoulos B."/>
            <person name="Lu D."/>
            <person name="Skrede I."/>
            <person name="Drula E."/>
            <person name="Henrissat B."/>
            <person name="Morin E."/>
            <person name="Kohler A."/>
            <person name="Barry K."/>
            <person name="LaButti K."/>
            <person name="Morin E."/>
            <person name="Salamov A."/>
            <person name="Lipzen A."/>
            <person name="Mereny Z."/>
            <person name="Hegedus B."/>
            <person name="Baldrian P."/>
            <person name="Stursova M."/>
            <person name="Weitz H."/>
            <person name="Taylor A."/>
            <person name="Grigoriev I.V."/>
            <person name="Nagy L.G."/>
            <person name="Martin F."/>
            <person name="Kauserud H."/>
        </authorList>
    </citation>
    <scope>NUCLEOTIDE SEQUENCE</scope>
    <source>
        <strain evidence="1">9284</strain>
    </source>
</reference>
<evidence type="ECO:0000313" key="2">
    <source>
        <dbReference type="Proteomes" id="UP001221142"/>
    </source>
</evidence>
<accession>A0AAD7C1E9</accession>
<dbReference type="EMBL" id="JARKIF010000006">
    <property type="protein sequence ID" value="KAJ7636581.1"/>
    <property type="molecule type" value="Genomic_DNA"/>
</dbReference>
<gene>
    <name evidence="1" type="ORF">FB45DRAFT_906864</name>
</gene>
<evidence type="ECO:0000313" key="1">
    <source>
        <dbReference type="EMBL" id="KAJ7636581.1"/>
    </source>
</evidence>
<evidence type="ECO:0008006" key="3">
    <source>
        <dbReference type="Google" id="ProtNLM"/>
    </source>
</evidence>
<protein>
    <recommendedName>
        <fullName evidence="3">F-box domain-containing protein</fullName>
    </recommendedName>
</protein>
<proteinExistence type="predicted"/>
<comment type="caution">
    <text evidence="1">The sequence shown here is derived from an EMBL/GenBank/DDBJ whole genome shotgun (WGS) entry which is preliminary data.</text>
</comment>
<dbReference type="SUPFAM" id="SSF52047">
    <property type="entry name" value="RNI-like"/>
    <property type="match status" value="1"/>
</dbReference>
<dbReference type="Proteomes" id="UP001221142">
    <property type="component" value="Unassembled WGS sequence"/>
</dbReference>
<dbReference type="Gene3D" id="3.80.10.10">
    <property type="entry name" value="Ribonuclease Inhibitor"/>
    <property type="match status" value="1"/>
</dbReference>
<dbReference type="AlphaFoldDB" id="A0AAD7C1E9"/>
<sequence>MASAPSESSLRAELDGILLAINRHRQILKDLDKQKSAIHRQLNSILDPVARLPLEISSEIFVQSLTCSPSFHPDDVPGVLMRVCHGWTAIALSTPYLWTSIGSSNRWATRAKGCSISLSLPSQQMSEAYLVRRYAHQLRKLELHLPLGGSFASLTAPFHSLKTLTCFGTEPYSGFALRGGFLELLRHAPNLEDCTLVGFEFHDVDDNDTDSDGDTDSERTVVPPLNMVSLRHLKLGQFDRQQFRHANSVILQYLTLPALHSLAVSDPDIPQNDFVSFLARSSPPLRSLSLNWSNYYHVGGLEEVLRHLPSLTQLDIRFEPGQASTLLELFAYARDIIPQLQSLTMRVYCFPFWQSHIVSDVLERRRGSLRFFRLRTDTGDPEECEVLLRDVKVHPKQEMHVFIGDWHHQKTQAHLIVST</sequence>
<name>A0AAD7C1E9_9AGAR</name>